<dbReference type="GO" id="GO:0006325">
    <property type="term" value="P:chromatin organization"/>
    <property type="evidence" value="ECO:0007669"/>
    <property type="project" value="TreeGrafter"/>
</dbReference>
<dbReference type="InterPro" id="IPR007005">
    <property type="entry name" value="XAP5"/>
</dbReference>
<dbReference type="AlphaFoldDB" id="A0A5J5F0C2"/>
<dbReference type="PANTHER" id="PTHR12722:SF0">
    <property type="entry name" value="PROTEIN FAM50A"/>
    <property type="match status" value="1"/>
</dbReference>
<proteinExistence type="predicted"/>
<dbReference type="OrthoDB" id="1562195at2759"/>
<feature type="region of interest" description="Disordered" evidence="2">
    <location>
        <begin position="54"/>
        <end position="163"/>
    </location>
</feature>
<dbReference type="EMBL" id="VXIS01000064">
    <property type="protein sequence ID" value="KAA8908833.1"/>
    <property type="molecule type" value="Genomic_DNA"/>
</dbReference>
<gene>
    <name evidence="4" type="ORF">FN846DRAFT_777022</name>
</gene>
<feature type="compositionally biased region" description="Basic and acidic residues" evidence="2">
    <location>
        <begin position="116"/>
        <end position="127"/>
    </location>
</feature>
<evidence type="ECO:0000259" key="3">
    <source>
        <dbReference type="Pfam" id="PF04921"/>
    </source>
</evidence>
<evidence type="ECO:0000313" key="5">
    <source>
        <dbReference type="Proteomes" id="UP000326924"/>
    </source>
</evidence>
<sequence>MSTTDSTPNASNPPSRTATPNRFTNHTDTLEDALKNQTVGLVNLADFKKRRTELAEQRDREAAEKFQSAGTSRGGSGTTSREGSTGPDQGLRKKRKPTVAKGKLSFGLDDEEETDEAKGGLEKEKSRSRSVSQGLSEDGEAKEEASEKRRKFNPKLKAPPPKALTKSTLLREAQEREMLRREFLQLQEKIKSEEITIPFVFYDGTNVAPPNGEGVTVKKGEAIWLFLERARRMSGRREWLRVSVDDLLLVRGEVIIPHHYEFYYFIANRTVGPNGLLFDYPSELDPANPSPKPESSSSETATGMKDDPTMTKVVDRRWYERNKHIFPASIWTEFDPSVDYKGMVRRDLGGNAFFFG</sequence>
<feature type="coiled-coil region" evidence="1">
    <location>
        <begin position="169"/>
        <end position="196"/>
    </location>
</feature>
<reference evidence="4 5" key="1">
    <citation type="submission" date="2019-09" db="EMBL/GenBank/DDBJ databases">
        <title>Draft genome of the ectomycorrhizal ascomycete Sphaerosporella brunnea.</title>
        <authorList>
            <consortium name="DOE Joint Genome Institute"/>
            <person name="Benucci G.M."/>
            <person name="Marozzi G."/>
            <person name="Antonielli L."/>
            <person name="Sanchez S."/>
            <person name="Marco P."/>
            <person name="Wang X."/>
            <person name="Falini L.B."/>
            <person name="Barry K."/>
            <person name="Haridas S."/>
            <person name="Lipzen A."/>
            <person name="Labutti K."/>
            <person name="Grigoriev I.V."/>
            <person name="Murat C."/>
            <person name="Martin F."/>
            <person name="Albertini E."/>
            <person name="Donnini D."/>
            <person name="Bonito G."/>
        </authorList>
    </citation>
    <scope>NUCLEOTIDE SEQUENCE [LARGE SCALE GENOMIC DNA]</scope>
    <source>
        <strain evidence="4 5">Sb_GMNB300</strain>
    </source>
</reference>
<keyword evidence="5" id="KW-1185">Reference proteome</keyword>
<feature type="region of interest" description="Disordered" evidence="2">
    <location>
        <begin position="1"/>
        <end position="26"/>
    </location>
</feature>
<dbReference type="Pfam" id="PF04921">
    <property type="entry name" value="XAP5"/>
    <property type="match status" value="1"/>
</dbReference>
<dbReference type="PANTHER" id="PTHR12722">
    <property type="entry name" value="XAP-5 PROTEIN-RELATED"/>
    <property type="match status" value="1"/>
</dbReference>
<keyword evidence="1" id="KW-0175">Coiled coil</keyword>
<accession>A0A5J5F0C2</accession>
<feature type="compositionally biased region" description="Basic and acidic residues" evidence="2">
    <location>
        <begin position="54"/>
        <end position="64"/>
    </location>
</feature>
<dbReference type="GO" id="GO:0005634">
    <property type="term" value="C:nucleus"/>
    <property type="evidence" value="ECO:0007669"/>
    <property type="project" value="InterPro"/>
</dbReference>
<feature type="domain" description="FAM50A/XAP5 C-terminal" evidence="3">
    <location>
        <begin position="193"/>
        <end position="343"/>
    </location>
</feature>
<dbReference type="InParanoid" id="A0A5J5F0C2"/>
<evidence type="ECO:0000313" key="4">
    <source>
        <dbReference type="EMBL" id="KAA8908833.1"/>
    </source>
</evidence>
<name>A0A5J5F0C2_9PEZI</name>
<evidence type="ECO:0000256" key="1">
    <source>
        <dbReference type="SAM" id="Coils"/>
    </source>
</evidence>
<dbReference type="Proteomes" id="UP000326924">
    <property type="component" value="Unassembled WGS sequence"/>
</dbReference>
<dbReference type="InterPro" id="IPR048337">
    <property type="entry name" value="FAM50A/XAP5_C"/>
</dbReference>
<organism evidence="4 5">
    <name type="scientific">Sphaerosporella brunnea</name>
    <dbReference type="NCBI Taxonomy" id="1250544"/>
    <lineage>
        <taxon>Eukaryota</taxon>
        <taxon>Fungi</taxon>
        <taxon>Dikarya</taxon>
        <taxon>Ascomycota</taxon>
        <taxon>Pezizomycotina</taxon>
        <taxon>Pezizomycetes</taxon>
        <taxon>Pezizales</taxon>
        <taxon>Pyronemataceae</taxon>
        <taxon>Sphaerosporella</taxon>
    </lineage>
</organism>
<comment type="caution">
    <text evidence="4">The sequence shown here is derived from an EMBL/GenBank/DDBJ whole genome shotgun (WGS) entry which is preliminary data.</text>
</comment>
<evidence type="ECO:0000256" key="2">
    <source>
        <dbReference type="SAM" id="MobiDB-lite"/>
    </source>
</evidence>
<feature type="region of interest" description="Disordered" evidence="2">
    <location>
        <begin position="282"/>
        <end position="307"/>
    </location>
</feature>
<protein>
    <submittedName>
        <fullName evidence="4">XAP5, circadian clock regulator-domain-containing protein</fullName>
    </submittedName>
</protein>